<dbReference type="AlphaFoldDB" id="A0A2N7JR55"/>
<dbReference type="RefSeq" id="WP_102552354.1">
    <property type="nucleotide sequence ID" value="NZ_MCZF01000110.1"/>
</dbReference>
<accession>A0A2N7JR55</accession>
<sequence>MNTETMSQDAYNAFVVENVLDTNGFTSEEQCPCCGQAAVRREFDELLGGCINRVYSLDCTHCDHHECDQEFCSKCEASVFNEEDEPGYMEENERAELKACYYVDLFEDIEQKLRNGKAISGAPWTELKQALHSEPEVLSWLCVLWIIDANEPKAVIYWLKKQMLDARFNARLDVRIQEAKLN</sequence>
<dbReference type="EMBL" id="MCZF01000110">
    <property type="protein sequence ID" value="PMM53598.1"/>
    <property type="molecule type" value="Genomic_DNA"/>
</dbReference>
<dbReference type="Proteomes" id="UP000235533">
    <property type="component" value="Unassembled WGS sequence"/>
</dbReference>
<reference evidence="2" key="1">
    <citation type="submission" date="2016-07" db="EMBL/GenBank/DDBJ databases">
        <title>Nontailed viruses are major unrecognized killers of bacteria in the ocean.</title>
        <authorList>
            <person name="Kauffman K."/>
            <person name="Hussain F."/>
            <person name="Yang J."/>
            <person name="Arevalo P."/>
            <person name="Brown J."/>
            <person name="Cutler M."/>
            <person name="Kelly L."/>
            <person name="Polz M.F."/>
        </authorList>
    </citation>
    <scope>NUCLEOTIDE SEQUENCE [LARGE SCALE GENOMIC DNA]</scope>
    <source>
        <strain evidence="2">10N.261.48.B5</strain>
    </source>
</reference>
<proteinExistence type="predicted"/>
<protein>
    <submittedName>
        <fullName evidence="1">Uncharacterized protein</fullName>
    </submittedName>
</protein>
<comment type="caution">
    <text evidence="1">The sequence shown here is derived from an EMBL/GenBank/DDBJ whole genome shotgun (WGS) entry which is preliminary data.</text>
</comment>
<organism evidence="1 2">
    <name type="scientific">Vibrio splendidus</name>
    <dbReference type="NCBI Taxonomy" id="29497"/>
    <lineage>
        <taxon>Bacteria</taxon>
        <taxon>Pseudomonadati</taxon>
        <taxon>Pseudomonadota</taxon>
        <taxon>Gammaproteobacteria</taxon>
        <taxon>Vibrionales</taxon>
        <taxon>Vibrionaceae</taxon>
        <taxon>Vibrio</taxon>
    </lineage>
</organism>
<evidence type="ECO:0000313" key="1">
    <source>
        <dbReference type="EMBL" id="PMM53598.1"/>
    </source>
</evidence>
<name>A0A2N7JR55_VIBSP</name>
<gene>
    <name evidence="1" type="ORF">BCT54_22870</name>
</gene>
<evidence type="ECO:0000313" key="2">
    <source>
        <dbReference type="Proteomes" id="UP000235533"/>
    </source>
</evidence>